<gene>
    <name evidence="2" type="ORF">SDC9_21807</name>
</gene>
<sequence length="293" mass="34429">MIDLLQATKNQTKTAALMRMGFNQINYIMHKSVERGLARRNNMEDVLHISIDEKSFKRGHDYVTVLSNPETAAVLNVSHGRKKESVKEVINETFSKEQKGQIETVSTDMWEAYINTVREELPNSKLCHDKFHLVKYLNEAVDQVRRKETKRHEELKHTKYVWLKNKINLTEKQRLKFEAINNANYETARAWRIKENFRDIIFNQPFNEAFALFLRWLTDALNSQISSIIRVAEMFKRHAVAIINAIVLNRNNAMAERLNGKIQEIKLSAKGYRTFENFRIAILFFHGKLMLYP</sequence>
<accession>A0A644UAW2</accession>
<dbReference type="AlphaFoldDB" id="A0A644UAW2"/>
<dbReference type="Pfam" id="PF01610">
    <property type="entry name" value="DDE_Tnp_ISL3"/>
    <property type="match status" value="1"/>
</dbReference>
<name>A0A644UAW2_9ZZZZ</name>
<protein>
    <submittedName>
        <fullName evidence="2">ISL3 family transposase</fullName>
    </submittedName>
</protein>
<evidence type="ECO:0000313" key="2">
    <source>
        <dbReference type="EMBL" id="MPL75962.1"/>
    </source>
</evidence>
<reference evidence="2" key="1">
    <citation type="submission" date="2019-08" db="EMBL/GenBank/DDBJ databases">
        <authorList>
            <person name="Kucharzyk K."/>
            <person name="Murdoch R.W."/>
            <person name="Higgins S."/>
            <person name="Loffler F."/>
        </authorList>
    </citation>
    <scope>NUCLEOTIDE SEQUENCE</scope>
</reference>
<dbReference type="InterPro" id="IPR047951">
    <property type="entry name" value="Transpos_ISL3"/>
</dbReference>
<dbReference type="NCBIfam" id="NF033550">
    <property type="entry name" value="transpos_ISL3"/>
    <property type="match status" value="1"/>
</dbReference>
<dbReference type="EMBL" id="VSSQ01000093">
    <property type="protein sequence ID" value="MPL75962.1"/>
    <property type="molecule type" value="Genomic_DNA"/>
</dbReference>
<feature type="domain" description="Transposase IS204/IS1001/IS1096/IS1165 DDE" evidence="1">
    <location>
        <begin position="49"/>
        <end position="282"/>
    </location>
</feature>
<dbReference type="InterPro" id="IPR002560">
    <property type="entry name" value="Transposase_DDE"/>
</dbReference>
<organism evidence="2">
    <name type="scientific">bioreactor metagenome</name>
    <dbReference type="NCBI Taxonomy" id="1076179"/>
    <lineage>
        <taxon>unclassified sequences</taxon>
        <taxon>metagenomes</taxon>
        <taxon>ecological metagenomes</taxon>
    </lineage>
</organism>
<dbReference type="PANTHER" id="PTHR33498:SF1">
    <property type="entry name" value="TRANSPOSASE FOR INSERTION SEQUENCE ELEMENT IS1557"/>
    <property type="match status" value="1"/>
</dbReference>
<comment type="caution">
    <text evidence="2">The sequence shown here is derived from an EMBL/GenBank/DDBJ whole genome shotgun (WGS) entry which is preliminary data.</text>
</comment>
<evidence type="ECO:0000259" key="1">
    <source>
        <dbReference type="Pfam" id="PF01610"/>
    </source>
</evidence>
<dbReference type="PANTHER" id="PTHR33498">
    <property type="entry name" value="TRANSPOSASE FOR INSERTION SEQUENCE ELEMENT IS1557"/>
    <property type="match status" value="1"/>
</dbReference>
<proteinExistence type="predicted"/>